<feature type="region of interest" description="Disordered" evidence="1">
    <location>
        <begin position="37"/>
        <end position="70"/>
    </location>
</feature>
<dbReference type="AlphaFoldDB" id="A0A381QRX1"/>
<organism evidence="2">
    <name type="scientific">marine metagenome</name>
    <dbReference type="NCBI Taxonomy" id="408172"/>
    <lineage>
        <taxon>unclassified sequences</taxon>
        <taxon>metagenomes</taxon>
        <taxon>ecological metagenomes</taxon>
    </lineage>
</organism>
<dbReference type="InterPro" id="IPR011990">
    <property type="entry name" value="TPR-like_helical_dom_sf"/>
</dbReference>
<evidence type="ECO:0000256" key="1">
    <source>
        <dbReference type="SAM" id="MobiDB-lite"/>
    </source>
</evidence>
<dbReference type="Gene3D" id="1.25.40.10">
    <property type="entry name" value="Tetratricopeptide repeat domain"/>
    <property type="match status" value="1"/>
</dbReference>
<feature type="compositionally biased region" description="Low complexity" evidence="1">
    <location>
        <begin position="55"/>
        <end position="70"/>
    </location>
</feature>
<dbReference type="PROSITE" id="PS50005">
    <property type="entry name" value="TPR"/>
    <property type="match status" value="1"/>
</dbReference>
<gene>
    <name evidence="2" type="ORF">METZ01_LOCUS34568</name>
</gene>
<dbReference type="SUPFAM" id="SSF48452">
    <property type="entry name" value="TPR-like"/>
    <property type="match status" value="1"/>
</dbReference>
<dbReference type="Pfam" id="PF00515">
    <property type="entry name" value="TPR_1"/>
    <property type="match status" value="1"/>
</dbReference>
<dbReference type="SMART" id="SM00028">
    <property type="entry name" value="TPR"/>
    <property type="match status" value="3"/>
</dbReference>
<dbReference type="InterPro" id="IPR019734">
    <property type="entry name" value="TPR_rpt"/>
</dbReference>
<dbReference type="EMBL" id="UINC01001479">
    <property type="protein sequence ID" value="SUZ81714.1"/>
    <property type="molecule type" value="Genomic_DNA"/>
</dbReference>
<proteinExistence type="predicted"/>
<accession>A0A381QRX1</accession>
<sequence>MSYNVNLISYFRPLPLIAVTIIVCSLLSCDNSPDKATPLVPTEEPMLTSNKTSQEAETTPTATPAKPISASPTPEIEALFLYNRGLNLLRSEQFIESVNSFSTLIKRMPDLAIAYKSRGAAYYHLERYELAKTDFQKALTLDVDLGGTHLYLGLIHKKDGNLAEAKKELQLAINLIHPIRETEELLIAESALANLGR</sequence>
<name>A0A381QRX1_9ZZZZ</name>
<evidence type="ECO:0000313" key="2">
    <source>
        <dbReference type="EMBL" id="SUZ81714.1"/>
    </source>
</evidence>
<protein>
    <submittedName>
        <fullName evidence="2">Uncharacterized protein</fullName>
    </submittedName>
</protein>
<reference evidence="2" key="1">
    <citation type="submission" date="2018-05" db="EMBL/GenBank/DDBJ databases">
        <authorList>
            <person name="Lanie J.A."/>
            <person name="Ng W.-L."/>
            <person name="Kazmierczak K.M."/>
            <person name="Andrzejewski T.M."/>
            <person name="Davidsen T.M."/>
            <person name="Wayne K.J."/>
            <person name="Tettelin H."/>
            <person name="Glass J.I."/>
            <person name="Rusch D."/>
            <person name="Podicherti R."/>
            <person name="Tsui H.-C.T."/>
            <person name="Winkler M.E."/>
        </authorList>
    </citation>
    <scope>NUCLEOTIDE SEQUENCE</scope>
</reference>